<organism evidence="1 2">
    <name type="scientific">Pistricoccus aurantiacus</name>
    <dbReference type="NCBI Taxonomy" id="1883414"/>
    <lineage>
        <taxon>Bacteria</taxon>
        <taxon>Pseudomonadati</taxon>
        <taxon>Pseudomonadota</taxon>
        <taxon>Gammaproteobacteria</taxon>
        <taxon>Oceanospirillales</taxon>
        <taxon>Halomonadaceae</taxon>
        <taxon>Pistricoccus</taxon>
    </lineage>
</organism>
<dbReference type="OrthoDB" id="1099791at2"/>
<accession>A0A5B8SVA1</accession>
<dbReference type="Gene3D" id="1.10.3210.10">
    <property type="entry name" value="Hypothetical protein af1432"/>
    <property type="match status" value="1"/>
</dbReference>
<proteinExistence type="predicted"/>
<keyword evidence="1" id="KW-0378">Hydrolase</keyword>
<keyword evidence="2" id="KW-1185">Reference proteome</keyword>
<evidence type="ECO:0000313" key="1">
    <source>
        <dbReference type="EMBL" id="QEA38608.1"/>
    </source>
</evidence>
<sequence length="186" mass="20766">MKQVGYIVTVTGRHFHLEAPTFDMVAPYDIAHALAQLCRFGGHTRVHYSVAQHSVLASHHVPREHALAALLHDATEAYLGDVVTPLKTLLPLYRHIEAQAWAAICERFGLSEILPASVKRIDLALLATERRDLLVDHGAPWPCLTGVMPLSETIVPWSAEEARQLFLARLDELLMRRRQARKACAA</sequence>
<reference evidence="1 2" key="1">
    <citation type="submission" date="2019-06" db="EMBL/GenBank/DDBJ databases">
        <title>Genome analyses of bacteria isolated from kimchi.</title>
        <authorList>
            <person name="Lee S."/>
            <person name="Ahn S."/>
            <person name="Roh S."/>
        </authorList>
    </citation>
    <scope>NUCLEOTIDE SEQUENCE [LARGE SCALE GENOMIC DNA]</scope>
    <source>
        <strain evidence="1 2">CBA4606</strain>
    </source>
</reference>
<dbReference type="KEGG" id="paur:FGL86_05630"/>
<dbReference type="Proteomes" id="UP000321272">
    <property type="component" value="Chromosome"/>
</dbReference>
<dbReference type="SUPFAM" id="SSF109604">
    <property type="entry name" value="HD-domain/PDEase-like"/>
    <property type="match status" value="1"/>
</dbReference>
<evidence type="ECO:0000313" key="2">
    <source>
        <dbReference type="Proteomes" id="UP000321272"/>
    </source>
</evidence>
<dbReference type="GO" id="GO:0016787">
    <property type="term" value="F:hydrolase activity"/>
    <property type="evidence" value="ECO:0007669"/>
    <property type="project" value="UniProtKB-KW"/>
</dbReference>
<dbReference type="AlphaFoldDB" id="A0A5B8SVA1"/>
<dbReference type="RefSeq" id="WP_147183670.1">
    <property type="nucleotide sequence ID" value="NZ_CP042382.1"/>
</dbReference>
<name>A0A5B8SVA1_9GAMM</name>
<dbReference type="EMBL" id="CP042382">
    <property type="protein sequence ID" value="QEA38608.1"/>
    <property type="molecule type" value="Genomic_DNA"/>
</dbReference>
<gene>
    <name evidence="1" type="ORF">FGL86_05630</name>
</gene>
<protein>
    <submittedName>
        <fullName evidence="1">Phosphohydrolase</fullName>
    </submittedName>
</protein>